<dbReference type="GO" id="GO:0016787">
    <property type="term" value="F:hydrolase activity"/>
    <property type="evidence" value="ECO:0007669"/>
    <property type="project" value="UniProtKB-KW"/>
</dbReference>
<evidence type="ECO:0000313" key="8">
    <source>
        <dbReference type="Proteomes" id="UP000005741"/>
    </source>
</evidence>
<dbReference type="InterPro" id="IPR027417">
    <property type="entry name" value="P-loop_NTPase"/>
</dbReference>
<dbReference type="GO" id="GO:0004386">
    <property type="term" value="F:helicase activity"/>
    <property type="evidence" value="ECO:0007669"/>
    <property type="project" value="UniProtKB-KW"/>
</dbReference>
<feature type="domain" description="Helicase ATP-binding" evidence="5">
    <location>
        <begin position="304"/>
        <end position="486"/>
    </location>
</feature>
<dbReference type="SMART" id="SM00487">
    <property type="entry name" value="DEXDc"/>
    <property type="match status" value="1"/>
</dbReference>
<evidence type="ECO:0000256" key="1">
    <source>
        <dbReference type="ARBA" id="ARBA00022741"/>
    </source>
</evidence>
<dbReference type="InterPro" id="IPR001650">
    <property type="entry name" value="Helicase_C-like"/>
</dbReference>
<dbReference type="InterPro" id="IPR014001">
    <property type="entry name" value="Helicase_ATP-bd"/>
</dbReference>
<dbReference type="STRING" id="937775.Metlim_0415"/>
<proteinExistence type="predicted"/>
<dbReference type="GO" id="GO:0005524">
    <property type="term" value="F:ATP binding"/>
    <property type="evidence" value="ECO:0007669"/>
    <property type="project" value="UniProtKB-KW"/>
</dbReference>
<name>H1Z1M8_9EURY</name>
<dbReference type="PANTHER" id="PTHR47961:SF6">
    <property type="entry name" value="DNA-DIRECTED DNA POLYMERASE"/>
    <property type="match status" value="1"/>
</dbReference>
<evidence type="ECO:0000259" key="5">
    <source>
        <dbReference type="PROSITE" id="PS51192"/>
    </source>
</evidence>
<protein>
    <submittedName>
        <fullName evidence="7">DEAD/DEAH box helicase domain protein</fullName>
    </submittedName>
</protein>
<keyword evidence="2" id="KW-0378">Hydrolase</keyword>
<keyword evidence="4" id="KW-0067">ATP-binding</keyword>
<dbReference type="CDD" id="cd17921">
    <property type="entry name" value="DEXHc_Ski2"/>
    <property type="match status" value="1"/>
</dbReference>
<keyword evidence="3 7" id="KW-0347">Helicase</keyword>
<dbReference type="GO" id="GO:0140097">
    <property type="term" value="F:catalytic activity, acting on DNA"/>
    <property type="evidence" value="ECO:0007669"/>
    <property type="project" value="UniProtKB-ARBA"/>
</dbReference>
<organism evidence="7 8">
    <name type="scientific">Methanoplanus limicola DSM 2279</name>
    <dbReference type="NCBI Taxonomy" id="937775"/>
    <lineage>
        <taxon>Archaea</taxon>
        <taxon>Methanobacteriati</taxon>
        <taxon>Methanobacteriota</taxon>
        <taxon>Stenosarchaea group</taxon>
        <taxon>Methanomicrobia</taxon>
        <taxon>Methanomicrobiales</taxon>
        <taxon>Methanomicrobiaceae</taxon>
        <taxon>Methanoplanus</taxon>
    </lineage>
</organism>
<gene>
    <name evidence="7" type="ORF">Metlim_0415</name>
</gene>
<dbReference type="Gene3D" id="3.40.50.300">
    <property type="entry name" value="P-loop containing nucleotide triphosphate hydrolases"/>
    <property type="match status" value="2"/>
</dbReference>
<dbReference type="GO" id="GO:0003676">
    <property type="term" value="F:nucleic acid binding"/>
    <property type="evidence" value="ECO:0007669"/>
    <property type="project" value="InterPro"/>
</dbReference>
<sequence>MSHWLLNTLGDKRAEALTQANYIQIQRDFRDVPFNGDEELIRHTAEVLEMVVLDLTLNGNSSENKDELQSCAADAFRLMRVLSRPKEPVEAAKLLLRASSLAVLGEMGADAARLLREDEWPDLPLKSDDWGERTWATILDVWLRLIRKNGWTDRDLVLERISALRESQVQFEKDYLYGQDPVYAKSSALELIGLYHLAKAAEVFAHYITDGVVDGKYQVDNLLNMHFDRVFAVCKDTQLLELEPLARLLASCSTKMAENCIWTVTRAVNSRVTQFVKTLVERGRGDKAIFDMLPPQRRALAEKGLLGSSRRAVVVSLPTSSGKTLIAEFRILQALNQYDHECGWVAYLVPTRTLVNQIARQLRRDFEPLGIFVEQVSPALEVDCVEAELLQQSDQNKAFRVLVTTPEKLDLMLRQGWEEKISRPLTLVVVDEAHNIQSVRRGLRLELLLATINSECQNAQFLLLTPFIKNAGEVARWLGGQNSDDISLALDWQPNDRVIGIVQAVEGKALNKRSFDYHLGMETIHTTRQTLSVDDLLILPKNEEIAKTYSKVSNQSSLAAVTAQELQKRGPVIVMHTRPDHVWSLAEKLKISENKCSSPSEKIKLVQNFLEFEYSADYPLIDLLSYGVGVHHAGLSDDVRALMEWLFEENELKFLVATTTIAQGVNFPVTGVIMASHQYPYGEDMPPEDFWNIAGRAGRISQGSLGVVALVADDADKAESLRLFINRQESELNSALIALATEAHEELKDLKKIVYKYPEWSSFVQYLAHSYNQTGKPERFADEVEQVLRGTFGFDKLRKQNPELASQLLNGIYNYADYLQKPGQPLKLVDSTGFSLQSINSVLQSASKEEILNSMWDSESLFNPDNKDLQGMMGILLKVPELRKNLEEATGGDIPDGDKLSLIIKDWVNGNSIQDIASCYFMDGKRDVNTAMTKCGQNLFGKLNQTAAWGLGALLSITGGGMEDEEFQTLRNLPSYIYYGVNNNDAVTLRLLGIPRAAASPLAEHMEQDLKQPLQSVRSKLRVMDKSNWNSALGPQKGDVYRKVWRVLEGLDS</sequence>
<dbReference type="AlphaFoldDB" id="H1Z1M8"/>
<accession>H1Z1M8</accession>
<dbReference type="PROSITE" id="PS51194">
    <property type="entry name" value="HELICASE_CTER"/>
    <property type="match status" value="1"/>
</dbReference>
<dbReference type="PROSITE" id="PS51192">
    <property type="entry name" value="HELICASE_ATP_BIND_1"/>
    <property type="match status" value="1"/>
</dbReference>
<evidence type="ECO:0000313" key="7">
    <source>
        <dbReference type="EMBL" id="EHQ34554.1"/>
    </source>
</evidence>
<evidence type="ECO:0000259" key="6">
    <source>
        <dbReference type="PROSITE" id="PS51194"/>
    </source>
</evidence>
<keyword evidence="1" id="KW-0547">Nucleotide-binding</keyword>
<dbReference type="PANTHER" id="PTHR47961">
    <property type="entry name" value="DNA POLYMERASE THETA, PUTATIVE (AFU_ORTHOLOGUE AFUA_1G05260)-RELATED"/>
    <property type="match status" value="1"/>
</dbReference>
<dbReference type="Pfam" id="PF00270">
    <property type="entry name" value="DEAD"/>
    <property type="match status" value="1"/>
</dbReference>
<reference evidence="7 8" key="1">
    <citation type="submission" date="2011-10" db="EMBL/GenBank/DDBJ databases">
        <title>The Improved High-Quality Draft genome of Methanoplanus limicola DSM 2279.</title>
        <authorList>
            <consortium name="US DOE Joint Genome Institute (JGI-PGF)"/>
            <person name="Lucas S."/>
            <person name="Copeland A."/>
            <person name="Lapidus A."/>
            <person name="Glavina del Rio T."/>
            <person name="Dalin E."/>
            <person name="Tice H."/>
            <person name="Bruce D."/>
            <person name="Goodwin L."/>
            <person name="Pitluck S."/>
            <person name="Peters L."/>
            <person name="Mikhailova N."/>
            <person name="Lu M."/>
            <person name="Kyrpides N."/>
            <person name="Mavromatis K."/>
            <person name="Ivanova N."/>
            <person name="Markowitz V."/>
            <person name="Cheng J.-F."/>
            <person name="Hugenholtz P."/>
            <person name="Woyke T."/>
            <person name="Wu D."/>
            <person name="Wirth R."/>
            <person name="Brambilla E.-M."/>
            <person name="Klenk H.-P."/>
            <person name="Eisen J.A."/>
        </authorList>
    </citation>
    <scope>NUCLEOTIDE SEQUENCE [LARGE SCALE GENOMIC DNA]</scope>
    <source>
        <strain evidence="7 8">DSM 2279</strain>
    </source>
</reference>
<keyword evidence="8" id="KW-1185">Reference proteome</keyword>
<dbReference type="HOGENOM" id="CLU_010962_0_0_2"/>
<dbReference type="SMART" id="SM00490">
    <property type="entry name" value="HELICc"/>
    <property type="match status" value="1"/>
</dbReference>
<dbReference type="Pfam" id="PF00271">
    <property type="entry name" value="Helicase_C"/>
    <property type="match status" value="1"/>
</dbReference>
<evidence type="ECO:0000256" key="3">
    <source>
        <dbReference type="ARBA" id="ARBA00022806"/>
    </source>
</evidence>
<dbReference type="Proteomes" id="UP000005741">
    <property type="component" value="Chromosome"/>
</dbReference>
<dbReference type="SUPFAM" id="SSF52540">
    <property type="entry name" value="P-loop containing nucleoside triphosphate hydrolases"/>
    <property type="match status" value="1"/>
</dbReference>
<dbReference type="PATRIC" id="fig|937775.9.peg.491"/>
<dbReference type="InParanoid" id="H1Z1M8"/>
<evidence type="ECO:0000256" key="2">
    <source>
        <dbReference type="ARBA" id="ARBA00022801"/>
    </source>
</evidence>
<feature type="domain" description="Helicase C-terminal" evidence="6">
    <location>
        <begin position="544"/>
        <end position="751"/>
    </location>
</feature>
<dbReference type="EMBL" id="CM001436">
    <property type="protein sequence ID" value="EHQ34554.1"/>
    <property type="molecule type" value="Genomic_DNA"/>
</dbReference>
<dbReference type="InterPro" id="IPR050474">
    <property type="entry name" value="Hel308_SKI2-like"/>
</dbReference>
<dbReference type="InterPro" id="IPR011545">
    <property type="entry name" value="DEAD/DEAH_box_helicase_dom"/>
</dbReference>
<evidence type="ECO:0000256" key="4">
    <source>
        <dbReference type="ARBA" id="ARBA00022840"/>
    </source>
</evidence>